<dbReference type="GO" id="GO:0003677">
    <property type="term" value="F:DNA binding"/>
    <property type="evidence" value="ECO:0007669"/>
    <property type="project" value="UniProtKB-UniRule"/>
</dbReference>
<dbReference type="Gene3D" id="3.90.940.10">
    <property type="match status" value="1"/>
</dbReference>
<name>A0A0A1SMU2_PARSO</name>
<evidence type="ECO:0000313" key="13">
    <source>
        <dbReference type="EMBL" id="CEQ04714.1"/>
    </source>
</evidence>
<evidence type="ECO:0000313" key="16">
    <source>
        <dbReference type="Proteomes" id="UP000049685"/>
    </source>
</evidence>
<dbReference type="AlphaFoldDB" id="A0A0A1SMU2"/>
<gene>
    <name evidence="10 13" type="primary">rpoZ</name>
    <name evidence="11" type="ORF">ATCC9714_27051</name>
    <name evidence="13" type="ORF">R28058_24321</name>
    <name evidence="12" type="ORF">UMC4404_19691</name>
</gene>
<keyword evidence="5 10" id="KW-0808">Transferase</keyword>
<dbReference type="EMBL" id="CEKZ01000014">
    <property type="protein sequence ID" value="CEQ04714.1"/>
    <property type="molecule type" value="Genomic_DNA"/>
</dbReference>
<dbReference type="RefSeq" id="WP_021122960.1">
    <property type="nucleotide sequence ID" value="NZ_BDJI01000002.1"/>
</dbReference>
<dbReference type="EC" id="2.7.7.6" evidence="2 10"/>
<dbReference type="Proteomes" id="UP000049685">
    <property type="component" value="Unassembled WGS sequence"/>
</dbReference>
<evidence type="ECO:0000313" key="15">
    <source>
        <dbReference type="Proteomes" id="UP000049127"/>
    </source>
</evidence>
<dbReference type="Proteomes" id="UP000032811">
    <property type="component" value="Chromosome 1"/>
</dbReference>
<dbReference type="NCBIfam" id="TIGR00690">
    <property type="entry name" value="rpoZ"/>
    <property type="match status" value="1"/>
</dbReference>
<evidence type="ECO:0000256" key="3">
    <source>
        <dbReference type="ARBA" id="ARBA00013725"/>
    </source>
</evidence>
<dbReference type="PANTHER" id="PTHR34476:SF1">
    <property type="entry name" value="DNA-DIRECTED RNA POLYMERASE SUBUNIT OMEGA"/>
    <property type="match status" value="1"/>
</dbReference>
<dbReference type="InterPro" id="IPR036161">
    <property type="entry name" value="RPB6/omega-like_sf"/>
</dbReference>
<evidence type="ECO:0000256" key="9">
    <source>
        <dbReference type="ARBA" id="ARBA00048552"/>
    </source>
</evidence>
<comment type="subunit">
    <text evidence="10">The RNAP catalytic core consists of 2 alpha, 1 beta, 1 beta' and 1 omega subunit. When a sigma factor is associated with the core the holoenzyme is formed, which can initiate transcription.</text>
</comment>
<evidence type="ECO:0000256" key="5">
    <source>
        <dbReference type="ARBA" id="ARBA00022679"/>
    </source>
</evidence>
<dbReference type="InterPro" id="IPR006110">
    <property type="entry name" value="Pol_omega/Rpo6/RPB6"/>
</dbReference>
<dbReference type="HAMAP" id="MF_00366">
    <property type="entry name" value="RNApol_bact_RpoZ"/>
    <property type="match status" value="1"/>
</dbReference>
<keyword evidence="6 10" id="KW-0548">Nucleotidyltransferase</keyword>
<dbReference type="SUPFAM" id="SSF63562">
    <property type="entry name" value="RPB6/omega subunit-like"/>
    <property type="match status" value="1"/>
</dbReference>
<dbReference type="EMBL" id="CDNY01000014">
    <property type="protein sequence ID" value="CEO34179.1"/>
    <property type="molecule type" value="Genomic_DNA"/>
</dbReference>
<protein>
    <recommendedName>
        <fullName evidence="3 10">DNA-directed RNA polymerase subunit omega</fullName>
        <shortName evidence="10">RNAP omega subunit</shortName>
        <ecNumber evidence="2 10">2.7.7.6</ecNumber>
    </recommendedName>
    <alternativeName>
        <fullName evidence="10">RNA polymerase omega subunit</fullName>
    </alternativeName>
    <alternativeName>
        <fullName evidence="8 10">Transcriptase subunit omega</fullName>
    </alternativeName>
</protein>
<evidence type="ECO:0000256" key="1">
    <source>
        <dbReference type="ARBA" id="ARBA00006711"/>
    </source>
</evidence>
<dbReference type="EMBL" id="LN679998">
    <property type="protein sequence ID" value="CEJ74817.1"/>
    <property type="molecule type" value="Genomic_DNA"/>
</dbReference>
<sequence>MIKPSINEVLNQIDNRYYLVVTVAKRSRELIDGATPYVPTTKHQQIKPVTLATQEVADRKISFRKLTEEEIEIEEAKHHLAQVQNIIEE</sequence>
<dbReference type="InterPro" id="IPR003716">
    <property type="entry name" value="DNA-dir_RNA_pol_omega"/>
</dbReference>
<evidence type="ECO:0000256" key="4">
    <source>
        <dbReference type="ARBA" id="ARBA00022478"/>
    </source>
</evidence>
<evidence type="ECO:0000313" key="14">
    <source>
        <dbReference type="Proteomes" id="UP000032811"/>
    </source>
</evidence>
<dbReference type="KEGG" id="psor:RSJ16_14775"/>
<evidence type="ECO:0000256" key="7">
    <source>
        <dbReference type="ARBA" id="ARBA00023163"/>
    </source>
</evidence>
<dbReference type="PANTHER" id="PTHR34476">
    <property type="entry name" value="DNA-DIRECTED RNA POLYMERASE SUBUNIT OMEGA"/>
    <property type="match status" value="1"/>
</dbReference>
<dbReference type="GeneID" id="97538528"/>
<dbReference type="OrthoDB" id="9815459at2"/>
<reference evidence="11 14" key="1">
    <citation type="submission" date="2014-11" db="EMBL/GenBank/DDBJ databases">
        <authorList>
            <person name="Aslett M.A."/>
            <person name="De Silva N."/>
        </authorList>
    </citation>
    <scope>NUCLEOTIDE SEQUENCE [LARGE SCALE GENOMIC DNA]</scope>
    <source>
        <strain evidence="11 14">ATCC9714</strain>
        <strain evidence="12">UMC4404</strain>
    </source>
</reference>
<proteinExistence type="inferred from homology"/>
<evidence type="ECO:0000256" key="8">
    <source>
        <dbReference type="ARBA" id="ARBA00029924"/>
    </source>
</evidence>
<dbReference type="Proteomes" id="UP000049127">
    <property type="component" value="Unassembled WGS sequence"/>
</dbReference>
<evidence type="ECO:0000256" key="10">
    <source>
        <dbReference type="HAMAP-Rule" id="MF_00366"/>
    </source>
</evidence>
<dbReference type="SMART" id="SM01409">
    <property type="entry name" value="RNA_pol_Rpb6"/>
    <property type="match status" value="1"/>
</dbReference>
<reference evidence="15 16" key="2">
    <citation type="submission" date="2015-01" db="EMBL/GenBank/DDBJ databases">
        <authorList>
            <person name="Aslett A.Martin."/>
            <person name="De Silva Nishadi"/>
        </authorList>
    </citation>
    <scope>NUCLEOTIDE SEQUENCE [LARGE SCALE GENOMIC DNA]</scope>
    <source>
        <strain evidence="13 15">R28058</strain>
        <strain evidence="16">UMC4404</strain>
    </source>
</reference>
<dbReference type="GO" id="GO:0003899">
    <property type="term" value="F:DNA-directed RNA polymerase activity"/>
    <property type="evidence" value="ECO:0007669"/>
    <property type="project" value="UniProtKB-UniRule"/>
</dbReference>
<keyword evidence="4 10" id="KW-0240">DNA-directed RNA polymerase</keyword>
<comment type="similarity">
    <text evidence="1 10">Belongs to the RNA polymerase subunit omega family.</text>
</comment>
<dbReference type="GO" id="GO:0000428">
    <property type="term" value="C:DNA-directed RNA polymerase complex"/>
    <property type="evidence" value="ECO:0007669"/>
    <property type="project" value="UniProtKB-KW"/>
</dbReference>
<evidence type="ECO:0000256" key="2">
    <source>
        <dbReference type="ARBA" id="ARBA00012418"/>
    </source>
</evidence>
<keyword evidence="14" id="KW-1185">Reference proteome</keyword>
<dbReference type="GO" id="GO:0006351">
    <property type="term" value="P:DNA-templated transcription"/>
    <property type="evidence" value="ECO:0007669"/>
    <property type="project" value="UniProtKB-UniRule"/>
</dbReference>
<comment type="catalytic activity">
    <reaction evidence="9 10">
        <text>RNA(n) + a ribonucleoside 5'-triphosphate = RNA(n+1) + diphosphate</text>
        <dbReference type="Rhea" id="RHEA:21248"/>
        <dbReference type="Rhea" id="RHEA-COMP:14527"/>
        <dbReference type="Rhea" id="RHEA-COMP:17342"/>
        <dbReference type="ChEBI" id="CHEBI:33019"/>
        <dbReference type="ChEBI" id="CHEBI:61557"/>
        <dbReference type="ChEBI" id="CHEBI:140395"/>
        <dbReference type="EC" id="2.7.7.6"/>
    </reaction>
</comment>
<dbReference type="PATRIC" id="fig|1505.7.peg.2644"/>
<accession>A0A0A1SMU2</accession>
<evidence type="ECO:0000256" key="6">
    <source>
        <dbReference type="ARBA" id="ARBA00022695"/>
    </source>
</evidence>
<organism evidence="13 15">
    <name type="scientific">Paraclostridium sordellii</name>
    <name type="common">Clostridium sordellii</name>
    <dbReference type="NCBI Taxonomy" id="1505"/>
    <lineage>
        <taxon>Bacteria</taxon>
        <taxon>Bacillati</taxon>
        <taxon>Bacillota</taxon>
        <taxon>Clostridia</taxon>
        <taxon>Peptostreptococcales</taxon>
        <taxon>Peptostreptococcaceae</taxon>
        <taxon>Paraclostridium</taxon>
    </lineage>
</organism>
<comment type="function">
    <text evidence="10">Promotes RNA polymerase assembly. Latches the N- and C-terminal regions of the beta' subunit thereby facilitating its interaction with the beta and alpha subunits.</text>
</comment>
<evidence type="ECO:0000313" key="12">
    <source>
        <dbReference type="EMBL" id="CEO34179.1"/>
    </source>
</evidence>
<keyword evidence="7 10" id="KW-0804">Transcription</keyword>
<evidence type="ECO:0000313" key="11">
    <source>
        <dbReference type="EMBL" id="CEJ74817.1"/>
    </source>
</evidence>
<dbReference type="eggNOG" id="COG1758">
    <property type="taxonomic scope" value="Bacteria"/>
</dbReference>
<dbReference type="Pfam" id="PF01192">
    <property type="entry name" value="RNA_pol_Rpb6"/>
    <property type="match status" value="1"/>
</dbReference>